<dbReference type="GO" id="GO:0000107">
    <property type="term" value="F:imidazoleglycerol-phosphate synthase activity"/>
    <property type="evidence" value="ECO:0007669"/>
    <property type="project" value="InterPro"/>
</dbReference>
<evidence type="ECO:0000256" key="2">
    <source>
        <dbReference type="ARBA" id="ARBA00009667"/>
    </source>
</evidence>
<comment type="function">
    <text evidence="8">IGPS catalyzes the conversion of PRFAR and glutamine to IGP, AICAR and glutamate. The HisF subunit catalyzes the cyclization activity that produces IGP and AICAR from PRFAR using the ammonia provided by the HisH subunit.</text>
</comment>
<keyword evidence="6 11" id="KW-0368">Histidine biosynthesis</keyword>
<dbReference type="SUPFAM" id="SSF51366">
    <property type="entry name" value="Ribulose-phoshate binding barrel"/>
    <property type="match status" value="1"/>
</dbReference>
<gene>
    <name evidence="12" type="primary">hisF</name>
    <name evidence="12" type="ORF">EBI00_13865</name>
</gene>
<evidence type="ECO:0000256" key="9">
    <source>
        <dbReference type="ARBA" id="ARBA00030264"/>
    </source>
</evidence>
<protein>
    <recommendedName>
        <fullName evidence="4">imidazole glycerol-phosphate synthase</fullName>
        <ecNumber evidence="4">4.3.2.10</ecNumber>
    </recommendedName>
    <alternativeName>
        <fullName evidence="9">IGP synthase cyclase subunit</fullName>
    </alternativeName>
</protein>
<dbReference type="InterPro" id="IPR004651">
    <property type="entry name" value="HisF"/>
</dbReference>
<keyword evidence="13" id="KW-1185">Reference proteome</keyword>
<dbReference type="Gene3D" id="3.20.20.70">
    <property type="entry name" value="Aldolase class I"/>
    <property type="match status" value="1"/>
</dbReference>
<accession>A0A3M8PXW5</accession>
<comment type="similarity">
    <text evidence="2 11">Belongs to the HisA/HisF family.</text>
</comment>
<evidence type="ECO:0000256" key="6">
    <source>
        <dbReference type="ARBA" id="ARBA00023102"/>
    </source>
</evidence>
<dbReference type="InterPro" id="IPR050064">
    <property type="entry name" value="IGPS_HisA/HisF"/>
</dbReference>
<dbReference type="InterPro" id="IPR011060">
    <property type="entry name" value="RibuloseP-bd_barrel"/>
</dbReference>
<proteinExistence type="inferred from homology"/>
<name>A0A3M8PXW5_9GAMM</name>
<sequence>MLRTRVMPCLLLKGRGLVKTVKFKNERYVGDPINAVRIFNQKEVDELVLFDINCTTEGCAINYSLLEQITSECFMPVCYGGGVKMLEDFRRLFSMGIEKVSISSLLFENADVVKQAVAIYGSQSIVATLDITQSRFRKKYQVCTHSSKKIKNYTPVEAAKYAYSLGVGEIIVNTVHRDGTWLGFDENLIKQICESVNIPVVATGGAGTLNDIRDVVVNAHASAVALGSMAVFQAKDMGVLIKFPKQAELTKILS</sequence>
<comment type="caution">
    <text evidence="12">The sequence shown here is derived from an EMBL/GenBank/DDBJ whole genome shotgun (WGS) entry which is preliminary data.</text>
</comment>
<evidence type="ECO:0000256" key="8">
    <source>
        <dbReference type="ARBA" id="ARBA00025475"/>
    </source>
</evidence>
<comment type="pathway">
    <text evidence="1">Amino-acid biosynthesis; L-histidine biosynthesis; L-histidine from 5-phospho-alpha-D-ribose 1-diphosphate: step 5/9.</text>
</comment>
<evidence type="ECO:0000256" key="11">
    <source>
        <dbReference type="RuleBase" id="RU003657"/>
    </source>
</evidence>
<dbReference type="RefSeq" id="WP_123096544.1">
    <property type="nucleotide sequence ID" value="NZ_RIZG01000010.1"/>
</dbReference>
<evidence type="ECO:0000256" key="1">
    <source>
        <dbReference type="ARBA" id="ARBA00005091"/>
    </source>
</evidence>
<dbReference type="GO" id="GO:0000105">
    <property type="term" value="P:L-histidine biosynthetic process"/>
    <property type="evidence" value="ECO:0007669"/>
    <property type="project" value="UniProtKB-UniPathway"/>
</dbReference>
<evidence type="ECO:0000256" key="7">
    <source>
        <dbReference type="ARBA" id="ARBA00023239"/>
    </source>
</evidence>
<keyword evidence="5 11" id="KW-0028">Amino-acid biosynthesis</keyword>
<evidence type="ECO:0000313" key="12">
    <source>
        <dbReference type="EMBL" id="RNF48799.1"/>
    </source>
</evidence>
<organism evidence="12 13">
    <name type="scientific">Marinomonas hwangdonensis</name>
    <dbReference type="NCBI Taxonomy" id="1053647"/>
    <lineage>
        <taxon>Bacteria</taxon>
        <taxon>Pseudomonadati</taxon>
        <taxon>Pseudomonadota</taxon>
        <taxon>Gammaproteobacteria</taxon>
        <taxon>Oceanospirillales</taxon>
        <taxon>Oceanospirillaceae</taxon>
        <taxon>Marinomonas</taxon>
    </lineage>
</organism>
<dbReference type="EMBL" id="RIZG01000010">
    <property type="protein sequence ID" value="RNF48799.1"/>
    <property type="molecule type" value="Genomic_DNA"/>
</dbReference>
<keyword evidence="7 12" id="KW-0456">Lyase</keyword>
<dbReference type="NCBIfam" id="NF038364">
    <property type="entry name" value="AglZ_HisF2_fam"/>
    <property type="match status" value="1"/>
</dbReference>
<dbReference type="Pfam" id="PF00977">
    <property type="entry name" value="His_biosynth"/>
    <property type="match status" value="1"/>
</dbReference>
<dbReference type="UniPathway" id="UPA00031">
    <property type="reaction ID" value="UER00010"/>
</dbReference>
<evidence type="ECO:0000313" key="13">
    <source>
        <dbReference type="Proteomes" id="UP000280507"/>
    </source>
</evidence>
<dbReference type="OrthoDB" id="9807749at2"/>
<dbReference type="InterPro" id="IPR006062">
    <property type="entry name" value="His_biosynth"/>
</dbReference>
<evidence type="ECO:0000256" key="5">
    <source>
        <dbReference type="ARBA" id="ARBA00022605"/>
    </source>
</evidence>
<dbReference type="CDD" id="cd04731">
    <property type="entry name" value="HisF"/>
    <property type="match status" value="1"/>
</dbReference>
<evidence type="ECO:0000256" key="4">
    <source>
        <dbReference type="ARBA" id="ARBA00012809"/>
    </source>
</evidence>
<dbReference type="Proteomes" id="UP000280507">
    <property type="component" value="Unassembled WGS sequence"/>
</dbReference>
<evidence type="ECO:0000256" key="3">
    <source>
        <dbReference type="ARBA" id="ARBA00011152"/>
    </source>
</evidence>
<dbReference type="PANTHER" id="PTHR21235">
    <property type="entry name" value="IMIDAZOLE GLYCEROL PHOSPHATE SYNTHASE SUBUNIT HISF/H IGP SYNTHASE SUBUNIT HISF/H"/>
    <property type="match status" value="1"/>
</dbReference>
<evidence type="ECO:0000256" key="10">
    <source>
        <dbReference type="ARBA" id="ARBA00047838"/>
    </source>
</evidence>
<dbReference type="InterPro" id="IPR013785">
    <property type="entry name" value="Aldolase_TIM"/>
</dbReference>
<comment type="catalytic activity">
    <reaction evidence="10">
        <text>5-[(5-phospho-1-deoxy-D-ribulos-1-ylimino)methylamino]-1-(5-phospho-beta-D-ribosyl)imidazole-4-carboxamide + L-glutamine = D-erythro-1-(imidazol-4-yl)glycerol 3-phosphate + 5-amino-1-(5-phospho-beta-D-ribosyl)imidazole-4-carboxamide + L-glutamate + H(+)</text>
        <dbReference type="Rhea" id="RHEA:24793"/>
        <dbReference type="ChEBI" id="CHEBI:15378"/>
        <dbReference type="ChEBI" id="CHEBI:29985"/>
        <dbReference type="ChEBI" id="CHEBI:58278"/>
        <dbReference type="ChEBI" id="CHEBI:58359"/>
        <dbReference type="ChEBI" id="CHEBI:58475"/>
        <dbReference type="ChEBI" id="CHEBI:58525"/>
        <dbReference type="EC" id="4.3.2.10"/>
    </reaction>
</comment>
<dbReference type="PANTHER" id="PTHR21235:SF2">
    <property type="entry name" value="IMIDAZOLE GLYCEROL PHOSPHATE SYNTHASE HISHF"/>
    <property type="match status" value="1"/>
</dbReference>
<dbReference type="GO" id="GO:0016829">
    <property type="term" value="F:lyase activity"/>
    <property type="evidence" value="ECO:0007669"/>
    <property type="project" value="UniProtKB-KW"/>
</dbReference>
<dbReference type="AlphaFoldDB" id="A0A3M8PXW5"/>
<comment type="subunit">
    <text evidence="3">Heterodimer of HisH and HisF.</text>
</comment>
<reference evidence="12 13" key="1">
    <citation type="journal article" date="2012" name="Int. J. Syst. Evol. Microbiol.">
        <title>Marinomonas hwangdonensis sp. nov., isolated from seawater.</title>
        <authorList>
            <person name="Jung Y.T."/>
            <person name="Oh T.K."/>
            <person name="Yoon J.H."/>
        </authorList>
    </citation>
    <scope>NUCLEOTIDE SEQUENCE [LARGE SCALE GENOMIC DNA]</scope>
    <source>
        <strain evidence="12 13">HDW-15</strain>
    </source>
</reference>
<dbReference type="EC" id="4.3.2.10" evidence="4"/>